<protein>
    <recommendedName>
        <fullName evidence="3">Acetyltransferase (GNAT) family protein</fullName>
    </recommendedName>
</protein>
<dbReference type="RefSeq" id="WP_092553757.1">
    <property type="nucleotide sequence ID" value="NZ_BOMJ01000022.1"/>
</dbReference>
<dbReference type="AlphaFoldDB" id="A0A1H2D6M9"/>
<evidence type="ECO:0000313" key="1">
    <source>
        <dbReference type="EMBL" id="SDT77906.1"/>
    </source>
</evidence>
<dbReference type="STRING" id="113562.SAMN04489716_8151"/>
<proteinExistence type="predicted"/>
<dbReference type="Proteomes" id="UP000198688">
    <property type="component" value="Chromosome I"/>
</dbReference>
<keyword evidence="2" id="KW-1185">Reference proteome</keyword>
<dbReference type="OrthoDB" id="342444at2"/>
<dbReference type="SUPFAM" id="SSF55729">
    <property type="entry name" value="Acyl-CoA N-acyltransferases (Nat)"/>
    <property type="match status" value="1"/>
</dbReference>
<dbReference type="InterPro" id="IPR016181">
    <property type="entry name" value="Acyl_CoA_acyltransferase"/>
</dbReference>
<name>A0A1H2D6M9_9ACTN</name>
<dbReference type="EMBL" id="LT629758">
    <property type="protein sequence ID" value="SDT77906.1"/>
    <property type="molecule type" value="Genomic_DNA"/>
</dbReference>
<evidence type="ECO:0008006" key="3">
    <source>
        <dbReference type="Google" id="ProtNLM"/>
    </source>
</evidence>
<gene>
    <name evidence="1" type="ORF">SAMN04489716_8151</name>
</gene>
<organism evidence="1 2">
    <name type="scientific">Actinoplanes derwentensis</name>
    <dbReference type="NCBI Taxonomy" id="113562"/>
    <lineage>
        <taxon>Bacteria</taxon>
        <taxon>Bacillati</taxon>
        <taxon>Actinomycetota</taxon>
        <taxon>Actinomycetes</taxon>
        <taxon>Micromonosporales</taxon>
        <taxon>Micromonosporaceae</taxon>
        <taxon>Actinoplanes</taxon>
    </lineage>
</organism>
<dbReference type="Gene3D" id="3.40.630.30">
    <property type="match status" value="1"/>
</dbReference>
<sequence>MDLDIAPIGDRAALFEELTGNWPEFMTNDPTAGFYYRYLDTHWPDFTLLAVDRGTGRPVAKAHAVPISWTGDIEAGLPEGGWDWVIRTAVHDRLSGTAPAIVSALEIAVRPDLRGSGLSGRMLGAMRDNAAAHGFSDLVAPVRPNGKPLKINDPIDEYAYRTRPDGLPTDPWLRVHVRAGARIVNVAHHSMTITGTLPQWRTWTGLPFDTTGPVEVPGALSPIHCDTTQNHAVYVEPNIWVHHRL</sequence>
<accession>A0A1H2D6M9</accession>
<reference evidence="1 2" key="1">
    <citation type="submission" date="2016-10" db="EMBL/GenBank/DDBJ databases">
        <authorList>
            <person name="de Groot N.N."/>
        </authorList>
    </citation>
    <scope>NUCLEOTIDE SEQUENCE [LARGE SCALE GENOMIC DNA]</scope>
    <source>
        <strain evidence="1 2">DSM 43941</strain>
    </source>
</reference>
<evidence type="ECO:0000313" key="2">
    <source>
        <dbReference type="Proteomes" id="UP000198688"/>
    </source>
</evidence>